<evidence type="ECO:0000256" key="1">
    <source>
        <dbReference type="ARBA" id="ARBA00004162"/>
    </source>
</evidence>
<dbReference type="InterPro" id="IPR050412">
    <property type="entry name" value="Ig-like_Receptors_ImmuneReg"/>
</dbReference>
<evidence type="ECO:0000256" key="9">
    <source>
        <dbReference type="ARBA" id="ARBA00023180"/>
    </source>
</evidence>
<dbReference type="PANTHER" id="PTHR11738">
    <property type="entry name" value="MHC CLASS I NK CELL RECEPTOR"/>
    <property type="match status" value="1"/>
</dbReference>
<keyword evidence="6 12" id="KW-1133">Transmembrane helix</keyword>
<evidence type="ECO:0000259" key="13">
    <source>
        <dbReference type="Pfam" id="PF00047"/>
    </source>
</evidence>
<name>F7CXW3_MONDO</name>
<keyword evidence="7 12" id="KW-0472">Membrane</keyword>
<comment type="subcellular location">
    <subcellularLocation>
        <location evidence="1">Cell membrane</location>
        <topology evidence="1">Single-pass membrane protein</topology>
    </subcellularLocation>
</comment>
<evidence type="ECO:0000256" key="7">
    <source>
        <dbReference type="ARBA" id="ARBA00023136"/>
    </source>
</evidence>
<dbReference type="Gene3D" id="2.60.40.10">
    <property type="entry name" value="Immunoglobulins"/>
    <property type="match status" value="2"/>
</dbReference>
<reference evidence="14" key="3">
    <citation type="submission" date="2025-09" db="UniProtKB">
        <authorList>
            <consortium name="Ensembl"/>
        </authorList>
    </citation>
    <scope>IDENTIFICATION</scope>
</reference>
<dbReference type="Bgee" id="ENSMODG00000002375">
    <property type="expression patterns" value="Expressed in extraembryonic membrane and 8 other cell types or tissues"/>
</dbReference>
<dbReference type="GeneTree" id="ENSGT01100000263478"/>
<keyword evidence="9" id="KW-0325">Glycoprotein</keyword>
<feature type="compositionally biased region" description="Polar residues" evidence="11">
    <location>
        <begin position="203"/>
        <end position="213"/>
    </location>
</feature>
<accession>F7CXW3</accession>
<feature type="region of interest" description="Disordered" evidence="11">
    <location>
        <begin position="194"/>
        <end position="213"/>
    </location>
</feature>
<evidence type="ECO:0000256" key="5">
    <source>
        <dbReference type="ARBA" id="ARBA00022737"/>
    </source>
</evidence>
<evidence type="ECO:0000256" key="3">
    <source>
        <dbReference type="ARBA" id="ARBA00022692"/>
    </source>
</evidence>
<protein>
    <recommendedName>
        <fullName evidence="13">Immunoglobulin-like beta-sandwich domain-containing protein</fullName>
    </recommendedName>
</protein>
<dbReference type="InterPro" id="IPR036179">
    <property type="entry name" value="Ig-like_dom_sf"/>
</dbReference>
<keyword evidence="2" id="KW-1003">Cell membrane</keyword>
<dbReference type="HOGENOM" id="CLU_1177764_0_0_1"/>
<feature type="domain" description="Immunoglobulin-like beta-sandwich" evidence="13">
    <location>
        <begin position="38"/>
        <end position="103"/>
    </location>
</feature>
<evidence type="ECO:0000256" key="10">
    <source>
        <dbReference type="ARBA" id="ARBA00023319"/>
    </source>
</evidence>
<keyword evidence="3 12" id="KW-0812">Transmembrane</keyword>
<evidence type="ECO:0000256" key="2">
    <source>
        <dbReference type="ARBA" id="ARBA00022475"/>
    </source>
</evidence>
<proteinExistence type="predicted"/>
<evidence type="ECO:0000256" key="6">
    <source>
        <dbReference type="ARBA" id="ARBA00022989"/>
    </source>
</evidence>
<dbReference type="InterPro" id="IPR013151">
    <property type="entry name" value="Immunoglobulin_dom"/>
</dbReference>
<evidence type="ECO:0000313" key="15">
    <source>
        <dbReference type="Proteomes" id="UP000002280"/>
    </source>
</evidence>
<evidence type="ECO:0000256" key="12">
    <source>
        <dbReference type="SAM" id="Phobius"/>
    </source>
</evidence>
<dbReference type="Ensembl" id="ENSMODT00000003350.2">
    <property type="protein sequence ID" value="ENSMODP00000003281.2"/>
    <property type="gene ID" value="ENSMODG00000002375.3"/>
</dbReference>
<keyword evidence="15" id="KW-1185">Reference proteome</keyword>
<evidence type="ECO:0000256" key="8">
    <source>
        <dbReference type="ARBA" id="ARBA00023157"/>
    </source>
</evidence>
<evidence type="ECO:0000256" key="4">
    <source>
        <dbReference type="ARBA" id="ARBA00022729"/>
    </source>
</evidence>
<keyword evidence="4" id="KW-0732">Signal</keyword>
<dbReference type="SUPFAM" id="SSF48726">
    <property type="entry name" value="Immunoglobulin"/>
    <property type="match status" value="2"/>
</dbReference>
<dbReference type="AlphaFoldDB" id="F7CXW3"/>
<evidence type="ECO:0000313" key="14">
    <source>
        <dbReference type="Ensembl" id="ENSMODP00000003281.2"/>
    </source>
</evidence>
<keyword evidence="5" id="KW-0677">Repeat</keyword>
<keyword evidence="8" id="KW-1015">Disulfide bond</keyword>
<evidence type="ECO:0000256" key="11">
    <source>
        <dbReference type="SAM" id="MobiDB-lite"/>
    </source>
</evidence>
<keyword evidence="10" id="KW-0393">Immunoglobulin domain</keyword>
<reference evidence="14 15" key="1">
    <citation type="journal article" date="2007" name="Nature">
        <title>Genome of the marsupial Monodelphis domestica reveals innovation in non-coding sequences.</title>
        <authorList>
            <person name="Mikkelsen T.S."/>
            <person name="Wakefield M.J."/>
            <person name="Aken B."/>
            <person name="Amemiya C.T."/>
            <person name="Chang J.L."/>
            <person name="Duke S."/>
            <person name="Garber M."/>
            <person name="Gentles A.J."/>
            <person name="Goodstadt L."/>
            <person name="Heger A."/>
            <person name="Jurka J."/>
            <person name="Kamal M."/>
            <person name="Mauceli E."/>
            <person name="Searle S.M."/>
            <person name="Sharpe T."/>
            <person name="Baker M.L."/>
            <person name="Batzer M.A."/>
            <person name="Benos P.V."/>
            <person name="Belov K."/>
            <person name="Clamp M."/>
            <person name="Cook A."/>
            <person name="Cuff J."/>
            <person name="Das R."/>
            <person name="Davidow L."/>
            <person name="Deakin J.E."/>
            <person name="Fazzari M.J."/>
            <person name="Glass J.L."/>
            <person name="Grabherr M."/>
            <person name="Greally J.M."/>
            <person name="Gu W."/>
            <person name="Hore T.A."/>
            <person name="Huttley G.A."/>
            <person name="Kleber M."/>
            <person name="Jirtle R.L."/>
            <person name="Koina E."/>
            <person name="Lee J.T."/>
            <person name="Mahony S."/>
            <person name="Marra M.A."/>
            <person name="Miller R.D."/>
            <person name="Nicholls R.D."/>
            <person name="Oda M."/>
            <person name="Papenfuss A.T."/>
            <person name="Parra Z.E."/>
            <person name="Pollock D.D."/>
            <person name="Ray D.A."/>
            <person name="Schein J.E."/>
            <person name="Speed T.P."/>
            <person name="Thompson K."/>
            <person name="VandeBerg J.L."/>
            <person name="Wade C.M."/>
            <person name="Walker J.A."/>
            <person name="Waters P.D."/>
            <person name="Webber C."/>
            <person name="Weidman J.R."/>
            <person name="Xie X."/>
            <person name="Zody M.C."/>
            <person name="Baldwin J."/>
            <person name="Abdouelleil A."/>
            <person name="Abdulkadir J."/>
            <person name="Abebe A."/>
            <person name="Abera B."/>
            <person name="Abreu J."/>
            <person name="Acer S.C."/>
            <person name="Aftuck L."/>
            <person name="Alexander A."/>
            <person name="An P."/>
            <person name="Anderson E."/>
            <person name="Anderson S."/>
            <person name="Arachi H."/>
            <person name="Azer M."/>
            <person name="Bachantsang P."/>
            <person name="Barry A."/>
            <person name="Bayul T."/>
            <person name="Berlin A."/>
            <person name="Bessette D."/>
            <person name="Bloom T."/>
            <person name="Bloom T."/>
            <person name="Boguslavskiy L."/>
            <person name="Bonnet C."/>
            <person name="Boukhgalter B."/>
            <person name="Bourzgui I."/>
            <person name="Brown A."/>
            <person name="Cahill P."/>
            <person name="Channer S."/>
            <person name="Cheshatsang Y."/>
            <person name="Chuda L."/>
            <person name="Citroen M."/>
            <person name="Collymore A."/>
            <person name="Cooke P."/>
            <person name="Costello M."/>
            <person name="D'Aco K."/>
            <person name="Daza R."/>
            <person name="De Haan G."/>
            <person name="DeGray S."/>
            <person name="DeMaso C."/>
            <person name="Dhargay N."/>
            <person name="Dooley K."/>
            <person name="Dooley E."/>
            <person name="Doricent M."/>
            <person name="Dorje P."/>
            <person name="Dorjee K."/>
            <person name="Dupes A."/>
            <person name="Elong R."/>
            <person name="Falk J."/>
            <person name="Farina A."/>
            <person name="Faro S."/>
            <person name="Ferguson D."/>
            <person name="Fisher S."/>
            <person name="Foley C.D."/>
            <person name="Franke A."/>
            <person name="Friedrich D."/>
            <person name="Gadbois L."/>
            <person name="Gearin G."/>
            <person name="Gearin C.R."/>
            <person name="Giannoukos G."/>
            <person name="Goode T."/>
            <person name="Graham J."/>
            <person name="Grandbois E."/>
            <person name="Grewal S."/>
            <person name="Gyaltsen K."/>
            <person name="Hafez N."/>
            <person name="Hagos B."/>
            <person name="Hall J."/>
            <person name="Henson C."/>
            <person name="Hollinger A."/>
            <person name="Honan T."/>
            <person name="Huard M.D."/>
            <person name="Hughes L."/>
            <person name="Hurhula B."/>
            <person name="Husby M.E."/>
            <person name="Kamat A."/>
            <person name="Kanga B."/>
            <person name="Kashin S."/>
            <person name="Khazanovich D."/>
            <person name="Kisner P."/>
            <person name="Lance K."/>
            <person name="Lara M."/>
            <person name="Lee W."/>
            <person name="Lennon N."/>
            <person name="Letendre F."/>
            <person name="LeVine R."/>
            <person name="Lipovsky A."/>
            <person name="Liu X."/>
            <person name="Liu J."/>
            <person name="Liu S."/>
            <person name="Lokyitsang T."/>
            <person name="Lokyitsang Y."/>
            <person name="Lubonja R."/>
            <person name="Lui A."/>
            <person name="MacDonald P."/>
            <person name="Magnisalis V."/>
            <person name="Maru K."/>
            <person name="Matthews C."/>
            <person name="McCusker W."/>
            <person name="McDonough S."/>
            <person name="Mehta T."/>
            <person name="Meldrim J."/>
            <person name="Meneus L."/>
            <person name="Mihai O."/>
            <person name="Mihalev A."/>
            <person name="Mihova T."/>
            <person name="Mittelman R."/>
            <person name="Mlenga V."/>
            <person name="Montmayeur A."/>
            <person name="Mulrain L."/>
            <person name="Navidi A."/>
            <person name="Naylor J."/>
            <person name="Negash T."/>
            <person name="Nguyen T."/>
            <person name="Nguyen N."/>
            <person name="Nicol R."/>
            <person name="Norbu C."/>
            <person name="Norbu N."/>
            <person name="Novod N."/>
            <person name="O'Neill B."/>
            <person name="Osman S."/>
            <person name="Markiewicz E."/>
            <person name="Oyono O.L."/>
            <person name="Patti C."/>
            <person name="Phunkhang P."/>
            <person name="Pierre F."/>
            <person name="Priest M."/>
            <person name="Raghuraman S."/>
            <person name="Rege F."/>
            <person name="Reyes R."/>
            <person name="Rise C."/>
            <person name="Rogov P."/>
            <person name="Ross K."/>
            <person name="Ryan E."/>
            <person name="Settipalli S."/>
            <person name="Shea T."/>
            <person name="Sherpa N."/>
            <person name="Shi L."/>
            <person name="Shih D."/>
            <person name="Sparrow T."/>
            <person name="Spaulding J."/>
            <person name="Stalker J."/>
            <person name="Stange-Thomann N."/>
            <person name="Stavropoulos S."/>
            <person name="Stone C."/>
            <person name="Strader C."/>
            <person name="Tesfaye S."/>
            <person name="Thomson T."/>
            <person name="Thoulutsang Y."/>
            <person name="Thoulutsang D."/>
            <person name="Topham K."/>
            <person name="Topping I."/>
            <person name="Tsamla T."/>
            <person name="Vassiliev H."/>
            <person name="Vo A."/>
            <person name="Wangchuk T."/>
            <person name="Wangdi T."/>
            <person name="Weiand M."/>
            <person name="Wilkinson J."/>
            <person name="Wilson A."/>
            <person name="Yadav S."/>
            <person name="Young G."/>
            <person name="Yu Q."/>
            <person name="Zembek L."/>
            <person name="Zhong D."/>
            <person name="Zimmer A."/>
            <person name="Zwirko Z."/>
            <person name="Jaffe D.B."/>
            <person name="Alvarez P."/>
            <person name="Brockman W."/>
            <person name="Butler J."/>
            <person name="Chin C."/>
            <person name="Gnerre S."/>
            <person name="MacCallum I."/>
            <person name="Graves J.A."/>
            <person name="Ponting C.P."/>
            <person name="Breen M."/>
            <person name="Samollow P.B."/>
            <person name="Lander E.S."/>
            <person name="Lindblad-Toh K."/>
        </authorList>
    </citation>
    <scope>NUCLEOTIDE SEQUENCE [LARGE SCALE GENOMIC DNA]</scope>
</reference>
<dbReference type="Pfam" id="PF00047">
    <property type="entry name" value="ig"/>
    <property type="match status" value="1"/>
</dbReference>
<organism evidence="14 15">
    <name type="scientific">Monodelphis domestica</name>
    <name type="common">Gray short-tailed opossum</name>
    <dbReference type="NCBI Taxonomy" id="13616"/>
    <lineage>
        <taxon>Eukaryota</taxon>
        <taxon>Metazoa</taxon>
        <taxon>Chordata</taxon>
        <taxon>Craniata</taxon>
        <taxon>Vertebrata</taxon>
        <taxon>Euteleostomi</taxon>
        <taxon>Mammalia</taxon>
        <taxon>Metatheria</taxon>
        <taxon>Didelphimorphia</taxon>
        <taxon>Didelphidae</taxon>
        <taxon>Monodelphis</taxon>
    </lineage>
</organism>
<dbReference type="GO" id="GO:0005886">
    <property type="term" value="C:plasma membrane"/>
    <property type="evidence" value="ECO:0007669"/>
    <property type="project" value="UniProtKB-SubCell"/>
</dbReference>
<dbReference type="Proteomes" id="UP000002280">
    <property type="component" value="Chromosome 4"/>
</dbReference>
<feature type="transmembrane region" description="Helical" evidence="12">
    <location>
        <begin position="161"/>
        <end position="182"/>
    </location>
</feature>
<dbReference type="PANTHER" id="PTHR11738:SF179">
    <property type="entry name" value="LEUKOCYTE IMMUNOGLOBULIN-LIKE RECEPTOR SUBFAMILY A MEMBER 5"/>
    <property type="match status" value="1"/>
</dbReference>
<dbReference type="InterPro" id="IPR013783">
    <property type="entry name" value="Ig-like_fold"/>
</dbReference>
<reference evidence="14" key="2">
    <citation type="submission" date="2025-08" db="UniProtKB">
        <authorList>
            <consortium name="Ensembl"/>
        </authorList>
    </citation>
    <scope>IDENTIFICATION</scope>
</reference>
<sequence>MNPNITKYVCDLSPGPNSSHSLPDRLPRPSLTAENGSLVPLGENVTLRCRGSWEADLYHLEKEKGSKKSKIMDVRAAGIELEFPISYVTAKDAGTYHCWYRHSFIWSEGSQANFFIPAVNSTHDGTYQCHSFQSYYPFEWSTPSDPLVLKVTDAPVQDYTVGNLVCLILAGLILIILGFLLIENWYSLRRYEKQSKEPLPELSRQTRPQGRDE</sequence>